<feature type="domain" description="Glycosyltransferase 2-like" evidence="9">
    <location>
        <begin position="2"/>
        <end position="163"/>
    </location>
</feature>
<dbReference type="EMBL" id="JPVZ01000010">
    <property type="protein sequence ID" value="OAZ08212.1"/>
    <property type="molecule type" value="Genomic_DNA"/>
</dbReference>
<comment type="caution">
    <text evidence="10">The sequence shown here is derived from an EMBL/GenBank/DDBJ whole genome shotgun (WGS) entry which is preliminary data.</text>
</comment>
<dbReference type="SUPFAM" id="SSF53448">
    <property type="entry name" value="Nucleotide-diphospho-sugar transferases"/>
    <property type="match status" value="1"/>
</dbReference>
<proteinExistence type="predicted"/>
<keyword evidence="1" id="KW-1003">Cell membrane</keyword>
<keyword evidence="5" id="KW-0448">Lipopolysaccharide biosynthesis</keyword>
<sequence>MSVIVPIYNEEESIKPLCERLLSVLDEMGKPFEVIFVNDGSSDNSFSLLQDAAKERIELKIVNFRRNYGQTAATMAGIDHASGEVIIPIDADLQNDPADIPKLLGKLAEGYDVVSGWRKDRQDAAIRRNFVSRLANRLISKISGVHLHDYGCTLKAYKKDVVKGIRLYGEMHRFIPIYATWMGAKVCEIPVQHHARQFGQSKYGLERIAKVLLDLMVVKFLDRHMVKPIYVFGGIGLVSFFASFLSTIWMLWLKFFENTSMIQTPLPLVVTMTFLVGVMCILLGLLAEMIVRTYFESQGRSPYLVKETVNMEQE</sequence>
<name>A0A853KW43_9PROT</name>
<dbReference type="GO" id="GO:0009103">
    <property type="term" value="P:lipopolysaccharide biosynthetic process"/>
    <property type="evidence" value="ECO:0007669"/>
    <property type="project" value="UniProtKB-KW"/>
</dbReference>
<reference evidence="10 11" key="1">
    <citation type="submission" date="2014-07" db="EMBL/GenBank/DDBJ databases">
        <title>Draft genome sequence of Thalassospira tepidiphila 1-1B.</title>
        <authorList>
            <person name="Lai Q."/>
            <person name="Shao Z."/>
        </authorList>
    </citation>
    <scope>NUCLEOTIDE SEQUENCE [LARGE SCALE GENOMIC DNA]</scope>
    <source>
        <strain evidence="10 11">MCCC 1A03514</strain>
    </source>
</reference>
<evidence type="ECO:0000256" key="8">
    <source>
        <dbReference type="SAM" id="Phobius"/>
    </source>
</evidence>
<feature type="transmembrane region" description="Helical" evidence="8">
    <location>
        <begin position="272"/>
        <end position="291"/>
    </location>
</feature>
<organism evidence="10 11">
    <name type="scientific">Thalassospira tepidiphila MCCC 1A03514</name>
    <dbReference type="NCBI Taxonomy" id="1177930"/>
    <lineage>
        <taxon>Bacteria</taxon>
        <taxon>Pseudomonadati</taxon>
        <taxon>Pseudomonadota</taxon>
        <taxon>Alphaproteobacteria</taxon>
        <taxon>Rhodospirillales</taxon>
        <taxon>Thalassospiraceae</taxon>
        <taxon>Thalassospira</taxon>
    </lineage>
</organism>
<dbReference type="InterPro" id="IPR050256">
    <property type="entry name" value="Glycosyltransferase_2"/>
</dbReference>
<dbReference type="Proteomes" id="UP000094009">
    <property type="component" value="Unassembled WGS sequence"/>
</dbReference>
<dbReference type="InterPro" id="IPR029044">
    <property type="entry name" value="Nucleotide-diphossugar_trans"/>
</dbReference>
<accession>A0A853KW43</accession>
<dbReference type="AlphaFoldDB" id="A0A853KW43"/>
<evidence type="ECO:0000313" key="10">
    <source>
        <dbReference type="EMBL" id="OAZ08212.1"/>
    </source>
</evidence>
<dbReference type="PANTHER" id="PTHR48090">
    <property type="entry name" value="UNDECAPRENYL-PHOSPHATE 4-DEOXY-4-FORMAMIDO-L-ARABINOSE TRANSFERASE-RELATED"/>
    <property type="match status" value="1"/>
</dbReference>
<gene>
    <name evidence="10" type="ORF">TH4_17905</name>
</gene>
<dbReference type="PANTHER" id="PTHR48090:SF3">
    <property type="entry name" value="UNDECAPRENYL-PHOSPHATE 4-DEOXY-4-FORMAMIDO-L-ARABINOSE TRANSFERASE"/>
    <property type="match status" value="1"/>
</dbReference>
<keyword evidence="2" id="KW-0328">Glycosyltransferase</keyword>
<feature type="transmembrane region" description="Helical" evidence="8">
    <location>
        <begin position="229"/>
        <end position="252"/>
    </location>
</feature>
<dbReference type="GO" id="GO:0005886">
    <property type="term" value="C:plasma membrane"/>
    <property type="evidence" value="ECO:0007669"/>
    <property type="project" value="TreeGrafter"/>
</dbReference>
<evidence type="ECO:0000256" key="2">
    <source>
        <dbReference type="ARBA" id="ARBA00022676"/>
    </source>
</evidence>
<keyword evidence="6 8" id="KW-1133">Transmembrane helix</keyword>
<evidence type="ECO:0000313" key="11">
    <source>
        <dbReference type="Proteomes" id="UP000094009"/>
    </source>
</evidence>
<evidence type="ECO:0000256" key="3">
    <source>
        <dbReference type="ARBA" id="ARBA00022679"/>
    </source>
</evidence>
<dbReference type="Pfam" id="PF00535">
    <property type="entry name" value="Glycos_transf_2"/>
    <property type="match status" value="1"/>
</dbReference>
<dbReference type="Gene3D" id="3.90.550.10">
    <property type="entry name" value="Spore Coat Polysaccharide Biosynthesis Protein SpsA, Chain A"/>
    <property type="match status" value="1"/>
</dbReference>
<keyword evidence="4 8" id="KW-0812">Transmembrane</keyword>
<evidence type="ECO:0000256" key="1">
    <source>
        <dbReference type="ARBA" id="ARBA00022475"/>
    </source>
</evidence>
<keyword evidence="7 8" id="KW-0472">Membrane</keyword>
<evidence type="ECO:0000256" key="6">
    <source>
        <dbReference type="ARBA" id="ARBA00022989"/>
    </source>
</evidence>
<evidence type="ECO:0000256" key="5">
    <source>
        <dbReference type="ARBA" id="ARBA00022985"/>
    </source>
</evidence>
<evidence type="ECO:0000259" key="9">
    <source>
        <dbReference type="Pfam" id="PF00535"/>
    </source>
</evidence>
<keyword evidence="3 10" id="KW-0808">Transferase</keyword>
<evidence type="ECO:0000256" key="7">
    <source>
        <dbReference type="ARBA" id="ARBA00023136"/>
    </source>
</evidence>
<dbReference type="CDD" id="cd04187">
    <property type="entry name" value="DPM1_like_bac"/>
    <property type="match status" value="1"/>
</dbReference>
<protein>
    <submittedName>
        <fullName evidence="10">Glycosyl transferase</fullName>
    </submittedName>
</protein>
<evidence type="ECO:0000256" key="4">
    <source>
        <dbReference type="ARBA" id="ARBA00022692"/>
    </source>
</evidence>
<dbReference type="InterPro" id="IPR001173">
    <property type="entry name" value="Glyco_trans_2-like"/>
</dbReference>
<dbReference type="GO" id="GO:0016757">
    <property type="term" value="F:glycosyltransferase activity"/>
    <property type="evidence" value="ECO:0007669"/>
    <property type="project" value="UniProtKB-KW"/>
</dbReference>